<protein>
    <recommendedName>
        <fullName evidence="4">GerMN domain-containing protein</fullName>
    </recommendedName>
</protein>
<reference evidence="2" key="1">
    <citation type="journal article" date="2014" name="Int. J. Syst. Evol. Microbiol.">
        <title>Complete genome sequence of Corynebacterium casei LMG S-19264T (=DSM 44701T), isolated from a smear-ripened cheese.</title>
        <authorList>
            <consortium name="US DOE Joint Genome Institute (JGI-PGF)"/>
            <person name="Walter F."/>
            <person name="Albersmeier A."/>
            <person name="Kalinowski J."/>
            <person name="Ruckert C."/>
        </authorList>
    </citation>
    <scope>NUCLEOTIDE SEQUENCE</scope>
    <source>
        <strain evidence="2">CGMCC 1.16548</strain>
    </source>
</reference>
<evidence type="ECO:0000313" key="2">
    <source>
        <dbReference type="EMBL" id="GHF04398.1"/>
    </source>
</evidence>
<dbReference type="Proteomes" id="UP000617531">
    <property type="component" value="Unassembled WGS sequence"/>
</dbReference>
<dbReference type="PROSITE" id="PS51257">
    <property type="entry name" value="PROKAR_LIPOPROTEIN"/>
    <property type="match status" value="1"/>
</dbReference>
<gene>
    <name evidence="2" type="ORF">GCM10011600_00960</name>
</gene>
<feature type="signal peptide" evidence="1">
    <location>
        <begin position="1"/>
        <end position="23"/>
    </location>
</feature>
<organism evidence="2 3">
    <name type="scientific">Pseudolysinimonas yzui</name>
    <dbReference type="NCBI Taxonomy" id="2708254"/>
    <lineage>
        <taxon>Bacteria</taxon>
        <taxon>Bacillati</taxon>
        <taxon>Actinomycetota</taxon>
        <taxon>Actinomycetes</taxon>
        <taxon>Micrococcales</taxon>
        <taxon>Microbacteriaceae</taxon>
        <taxon>Pseudolysinimonas</taxon>
    </lineage>
</organism>
<name>A0A8J3GML1_9MICO</name>
<evidence type="ECO:0000256" key="1">
    <source>
        <dbReference type="SAM" id="SignalP"/>
    </source>
</evidence>
<comment type="caution">
    <text evidence="2">The sequence shown here is derived from an EMBL/GenBank/DDBJ whole genome shotgun (WGS) entry which is preliminary data.</text>
</comment>
<dbReference type="EMBL" id="BNAI01000001">
    <property type="protein sequence ID" value="GHF04398.1"/>
    <property type="molecule type" value="Genomic_DNA"/>
</dbReference>
<sequence length="293" mass="31395">MWIRIRGLSVVLLLLTITGCADLAGSPSPSPSPAEWLLERITTLDGVISADASPSDEYLTVSIARDADDPTVLAVARSAAAWADEANWPGSVTLTRASTGLDPETDMTPLSPWTQDIYPGDPAEIEADLTLVLALEKLPDVASAHISAEGWPSVQLTSLDTFASTFRTLSALPQFAKGAAYSYVGELPTLHVVHIPERMSTEAIEAVIRIAVENPEAEVELQSLTSEGNRWPELWVAHLTEEQRARVDAQLRDPALADADPEGYSIPFQLSVLGPNGPELSWGTFGDVPDTSS</sequence>
<reference evidence="2" key="2">
    <citation type="submission" date="2020-09" db="EMBL/GenBank/DDBJ databases">
        <authorList>
            <person name="Sun Q."/>
            <person name="Zhou Y."/>
        </authorList>
    </citation>
    <scope>NUCLEOTIDE SEQUENCE</scope>
    <source>
        <strain evidence="2">CGMCC 1.16548</strain>
    </source>
</reference>
<dbReference type="AlphaFoldDB" id="A0A8J3GML1"/>
<proteinExistence type="predicted"/>
<keyword evidence="3" id="KW-1185">Reference proteome</keyword>
<evidence type="ECO:0008006" key="4">
    <source>
        <dbReference type="Google" id="ProtNLM"/>
    </source>
</evidence>
<accession>A0A8J3GML1</accession>
<evidence type="ECO:0000313" key="3">
    <source>
        <dbReference type="Proteomes" id="UP000617531"/>
    </source>
</evidence>
<keyword evidence="1" id="KW-0732">Signal</keyword>
<feature type="chain" id="PRO_5035237611" description="GerMN domain-containing protein" evidence="1">
    <location>
        <begin position="24"/>
        <end position="293"/>
    </location>
</feature>